<dbReference type="OrthoDB" id="10003455at2"/>
<dbReference type="RefSeq" id="WP_145188923.1">
    <property type="nucleotide sequence ID" value="NZ_CP036266.1"/>
</dbReference>
<dbReference type="Proteomes" id="UP000320421">
    <property type="component" value="Chromosome"/>
</dbReference>
<evidence type="ECO:0000313" key="1">
    <source>
        <dbReference type="EMBL" id="QDT22677.1"/>
    </source>
</evidence>
<name>A0A517PTH5_9PLAN</name>
<gene>
    <name evidence="1" type="ORF">HG66A1_44860</name>
</gene>
<dbReference type="EMBL" id="CP036266">
    <property type="protein sequence ID" value="QDT22677.1"/>
    <property type="molecule type" value="Genomic_DNA"/>
</dbReference>
<proteinExistence type="predicted"/>
<evidence type="ECO:0000313" key="2">
    <source>
        <dbReference type="Proteomes" id="UP000320421"/>
    </source>
</evidence>
<accession>A0A517PTH5</accession>
<reference evidence="1 2" key="1">
    <citation type="submission" date="2019-02" db="EMBL/GenBank/DDBJ databases">
        <title>Deep-cultivation of Planctomycetes and their phenomic and genomic characterization uncovers novel biology.</title>
        <authorList>
            <person name="Wiegand S."/>
            <person name="Jogler M."/>
            <person name="Boedeker C."/>
            <person name="Pinto D."/>
            <person name="Vollmers J."/>
            <person name="Rivas-Marin E."/>
            <person name="Kohn T."/>
            <person name="Peeters S.H."/>
            <person name="Heuer A."/>
            <person name="Rast P."/>
            <person name="Oberbeckmann S."/>
            <person name="Bunk B."/>
            <person name="Jeske O."/>
            <person name="Meyerdierks A."/>
            <person name="Storesund J.E."/>
            <person name="Kallscheuer N."/>
            <person name="Luecker S."/>
            <person name="Lage O.M."/>
            <person name="Pohl T."/>
            <person name="Merkel B.J."/>
            <person name="Hornburger P."/>
            <person name="Mueller R.-W."/>
            <person name="Bruemmer F."/>
            <person name="Labrenz M."/>
            <person name="Spormann A.M."/>
            <person name="Op den Camp H."/>
            <person name="Overmann J."/>
            <person name="Amann R."/>
            <person name="Jetten M.S.M."/>
            <person name="Mascher T."/>
            <person name="Medema M.H."/>
            <person name="Devos D.P."/>
            <person name="Kaster A.-K."/>
            <person name="Ovreas L."/>
            <person name="Rohde M."/>
            <person name="Galperin M.Y."/>
            <person name="Jogler C."/>
        </authorList>
    </citation>
    <scope>NUCLEOTIDE SEQUENCE [LARGE SCALE GENOMIC DNA]</scope>
    <source>
        <strain evidence="1 2">HG66A1</strain>
    </source>
</reference>
<dbReference type="AlphaFoldDB" id="A0A517PTH5"/>
<sequence length="375" mass="41887">MKPKLLAAGSLLCVVAIGGLLLIKSDPQPVTKSKPLAKPGIPKFPGLGLRISRDLKQKSLRVTGRGTKRGQSIIQTSRINEDVFEWIVEQQPHKLHLEIAYLDENAAVKLEQLKTLEEITLINTNAGEQTVFHLLKLPALRRVTFRNCGITDRSIFLFAQMQNLENLNLEKNRFLPLTAGKSLRKLLPQTNVDSTISLLDLPVQFVSLSDNQNSVEQDLELDDAGSGIFIGLHQHGTRLILMGDGVSMSGSSSRTSRINRELFSWIASQKQLKRIYVEMACFEAEDTALLTSLPALEEIIFVGTNIEDETIQQLASISSLKNITIKWGNITDHSISSFNRMQNLKFLALDRTPFFPLNAVAKLKKTLPDTQLYIF</sequence>
<organism evidence="1 2">
    <name type="scientific">Gimesia chilikensis</name>
    <dbReference type="NCBI Taxonomy" id="2605989"/>
    <lineage>
        <taxon>Bacteria</taxon>
        <taxon>Pseudomonadati</taxon>
        <taxon>Planctomycetota</taxon>
        <taxon>Planctomycetia</taxon>
        <taxon>Planctomycetales</taxon>
        <taxon>Planctomycetaceae</taxon>
        <taxon>Gimesia</taxon>
    </lineage>
</organism>
<dbReference type="InterPro" id="IPR032675">
    <property type="entry name" value="LRR_dom_sf"/>
</dbReference>
<keyword evidence="2" id="KW-1185">Reference proteome</keyword>
<evidence type="ECO:0008006" key="3">
    <source>
        <dbReference type="Google" id="ProtNLM"/>
    </source>
</evidence>
<protein>
    <recommendedName>
        <fullName evidence="3">Leucine Rich repeats (2 copies)</fullName>
    </recommendedName>
</protein>
<dbReference type="SUPFAM" id="SSF52047">
    <property type="entry name" value="RNI-like"/>
    <property type="match status" value="1"/>
</dbReference>
<dbReference type="Gene3D" id="3.80.10.10">
    <property type="entry name" value="Ribonuclease Inhibitor"/>
    <property type="match status" value="2"/>
</dbReference>